<dbReference type="InterPro" id="IPR034505">
    <property type="entry name" value="Coproporphyrinogen-III_oxidase"/>
</dbReference>
<dbReference type="GO" id="GO:0051539">
    <property type="term" value="F:4 iron, 4 sulfur cluster binding"/>
    <property type="evidence" value="ECO:0007669"/>
    <property type="project" value="UniProtKB-UniRule"/>
</dbReference>
<dbReference type="AlphaFoldDB" id="A0A140DU74"/>
<dbReference type="PANTHER" id="PTHR13932:SF5">
    <property type="entry name" value="RADICAL S-ADENOSYL METHIONINE DOMAIN-CONTAINING PROTEIN 1, MITOCHONDRIAL"/>
    <property type="match status" value="1"/>
</dbReference>
<dbReference type="GO" id="GO:0046872">
    <property type="term" value="F:metal ion binding"/>
    <property type="evidence" value="ECO:0007669"/>
    <property type="project" value="UniProtKB-UniRule"/>
</dbReference>
<dbReference type="EMBL" id="CP011391">
    <property type="protein sequence ID" value="AMK54201.1"/>
    <property type="molecule type" value="Genomic_DNA"/>
</dbReference>
<evidence type="ECO:0000256" key="1">
    <source>
        <dbReference type="ARBA" id="ARBA00006100"/>
    </source>
</evidence>
<evidence type="ECO:0000259" key="10">
    <source>
        <dbReference type="PROSITE" id="PS51918"/>
    </source>
</evidence>
<evidence type="ECO:0000256" key="4">
    <source>
        <dbReference type="ARBA" id="ARBA00022691"/>
    </source>
</evidence>
<accession>A0A140DU74</accession>
<dbReference type="InterPro" id="IPR007197">
    <property type="entry name" value="rSAM"/>
</dbReference>
<dbReference type="RefSeq" id="WP_067556252.1">
    <property type="nucleotide sequence ID" value="NZ_CP011391.1"/>
</dbReference>
<dbReference type="GO" id="GO:0006779">
    <property type="term" value="P:porphyrin-containing compound biosynthetic process"/>
    <property type="evidence" value="ECO:0007669"/>
    <property type="project" value="InterPro"/>
</dbReference>
<keyword evidence="3 9" id="KW-0349">Heme</keyword>
<keyword evidence="9" id="KW-0004">4Fe-4S</keyword>
<name>A0A140DU74_9FIRM</name>
<dbReference type="Gene3D" id="3.20.20.70">
    <property type="entry name" value="Aldolase class I"/>
    <property type="match status" value="1"/>
</dbReference>
<dbReference type="GO" id="GO:0004109">
    <property type="term" value="F:coproporphyrinogen oxidase activity"/>
    <property type="evidence" value="ECO:0007669"/>
    <property type="project" value="InterPro"/>
</dbReference>
<gene>
    <name evidence="11" type="ORF">AALO17_10670</name>
</gene>
<evidence type="ECO:0000256" key="2">
    <source>
        <dbReference type="ARBA" id="ARBA00017228"/>
    </source>
</evidence>
<keyword evidence="11" id="KW-0560">Oxidoreductase</keyword>
<dbReference type="InterPro" id="IPR010723">
    <property type="entry name" value="HemN_C"/>
</dbReference>
<keyword evidence="9" id="KW-0963">Cytoplasm</keyword>
<dbReference type="InterPro" id="IPR006638">
    <property type="entry name" value="Elp3/MiaA/NifB-like_rSAM"/>
</dbReference>
<comment type="function">
    <text evidence="9">Probably acts as a heme chaperone, transferring heme to an unknown acceptor. Binds one molecule of heme per monomer, possibly covalently. Binds 1 [4Fe-4S] cluster. The cluster is coordinated with 3 cysteines and an exchangeable S-adenosyl-L-methionine.</text>
</comment>
<reference evidence="11 12" key="1">
    <citation type="journal article" date="2016" name="Gut Pathog.">
        <title>Whole genome sequencing of "Faecalibaculum rodentium" ALO17, isolated from C57BL/6J laboratory mouse feces.</title>
        <authorList>
            <person name="Lim S."/>
            <person name="Chang D.H."/>
            <person name="Ahn S."/>
            <person name="Kim B.C."/>
        </authorList>
    </citation>
    <scope>NUCLEOTIDE SEQUENCE [LARGE SCALE GENOMIC DNA]</scope>
    <source>
        <strain evidence="11 12">Alo17</strain>
    </source>
</reference>
<sequence length="359" mass="41728">MEQEAEVTRSPVRSAYVHIPFCHGICSYCAFYRRISQDHTGWLKQICDQIRKADIRELDTLYFGGGTPSILTEEEFDRIRFLFPDQIHEFTMECNPEDITPEKAAFWKSRSVNRISMGVQTFDDRLLKSIGRRHSAQKAREAVEILRRAGFENLSIDLIFGLPGQTLKDVERDVMEFLQMDLPHLSIYSLQIEPDSVFGKQGVHPCDEDLEADMFEWIIRTLKESGYEHYEISSFAKPGRYSQHNLAYWQDRDFFGFGPGASGREQGQRYHIDSRGQRIPEETDGPFEALMMGLRTQFGVDLSSFREKYGWDPGRRYADVIKRYAPHFCEQDGRLFLDENGREILNTILVDMLPEESCE</sequence>
<keyword evidence="4 9" id="KW-0949">S-adenosyl-L-methionine</keyword>
<dbReference type="SMART" id="SM00729">
    <property type="entry name" value="Elp3"/>
    <property type="match status" value="1"/>
</dbReference>
<proteinExistence type="inferred from homology"/>
<dbReference type="Proteomes" id="UP000069771">
    <property type="component" value="Chromosome"/>
</dbReference>
<dbReference type="InterPro" id="IPR013785">
    <property type="entry name" value="Aldolase_TIM"/>
</dbReference>
<evidence type="ECO:0000256" key="5">
    <source>
        <dbReference type="ARBA" id="ARBA00022723"/>
    </source>
</evidence>
<dbReference type="PATRIC" id="fig|1702221.3.peg.1030"/>
<dbReference type="SUPFAM" id="SSF102114">
    <property type="entry name" value="Radical SAM enzymes"/>
    <property type="match status" value="1"/>
</dbReference>
<dbReference type="PANTHER" id="PTHR13932">
    <property type="entry name" value="COPROPORPHYRINIGEN III OXIDASE"/>
    <property type="match status" value="1"/>
</dbReference>
<dbReference type="CDD" id="cd01335">
    <property type="entry name" value="Radical_SAM"/>
    <property type="match status" value="1"/>
</dbReference>
<protein>
    <recommendedName>
        <fullName evidence="2 9">Heme chaperone HemW</fullName>
    </recommendedName>
</protein>
<evidence type="ECO:0000256" key="6">
    <source>
        <dbReference type="ARBA" id="ARBA00023004"/>
    </source>
</evidence>
<organism evidence="11 12">
    <name type="scientific">Faecalibaculum rodentium</name>
    <dbReference type="NCBI Taxonomy" id="1702221"/>
    <lineage>
        <taxon>Bacteria</taxon>
        <taxon>Bacillati</taxon>
        <taxon>Bacillota</taxon>
        <taxon>Erysipelotrichia</taxon>
        <taxon>Erysipelotrichales</taxon>
        <taxon>Erysipelotrichaceae</taxon>
        <taxon>Faecalibaculum</taxon>
    </lineage>
</organism>
<evidence type="ECO:0000256" key="3">
    <source>
        <dbReference type="ARBA" id="ARBA00022617"/>
    </source>
</evidence>
<dbReference type="SFLD" id="SFLDG01065">
    <property type="entry name" value="anaerobic_coproporphyrinogen-I"/>
    <property type="match status" value="1"/>
</dbReference>
<evidence type="ECO:0000256" key="9">
    <source>
        <dbReference type="RuleBase" id="RU364116"/>
    </source>
</evidence>
<dbReference type="NCBIfam" id="TIGR00539">
    <property type="entry name" value="hemN_rel"/>
    <property type="match status" value="1"/>
</dbReference>
<keyword evidence="6 9" id="KW-0408">Iron</keyword>
<dbReference type="Pfam" id="PF06969">
    <property type="entry name" value="HemN_C"/>
    <property type="match status" value="1"/>
</dbReference>
<dbReference type="GO" id="GO:0005737">
    <property type="term" value="C:cytoplasm"/>
    <property type="evidence" value="ECO:0007669"/>
    <property type="project" value="UniProtKB-SubCell"/>
</dbReference>
<evidence type="ECO:0000313" key="12">
    <source>
        <dbReference type="Proteomes" id="UP000069771"/>
    </source>
</evidence>
<dbReference type="InterPro" id="IPR058240">
    <property type="entry name" value="rSAM_sf"/>
</dbReference>
<dbReference type="KEGG" id="fro:AALO17_10670"/>
<dbReference type="InterPro" id="IPR004559">
    <property type="entry name" value="HemW-like"/>
</dbReference>
<dbReference type="SFLD" id="SFLDF00562">
    <property type="entry name" value="HemN-like__clustered_with_heat"/>
    <property type="match status" value="1"/>
</dbReference>
<dbReference type="OrthoDB" id="9808022at2"/>
<dbReference type="PROSITE" id="PS51918">
    <property type="entry name" value="RADICAL_SAM"/>
    <property type="match status" value="1"/>
</dbReference>
<comment type="subcellular location">
    <subcellularLocation>
        <location evidence="9">Cytoplasm</location>
    </subcellularLocation>
</comment>
<dbReference type="SFLD" id="SFLDS00029">
    <property type="entry name" value="Radical_SAM"/>
    <property type="match status" value="1"/>
</dbReference>
<dbReference type="GeneID" id="78477836"/>
<evidence type="ECO:0000256" key="8">
    <source>
        <dbReference type="ARBA" id="ARBA00023186"/>
    </source>
</evidence>
<dbReference type="Pfam" id="PF04055">
    <property type="entry name" value="Radical_SAM"/>
    <property type="match status" value="1"/>
</dbReference>
<feature type="domain" description="Radical SAM core" evidence="10">
    <location>
        <begin position="7"/>
        <end position="228"/>
    </location>
</feature>
<evidence type="ECO:0000313" key="11">
    <source>
        <dbReference type="EMBL" id="AMK54201.1"/>
    </source>
</evidence>
<keyword evidence="7 9" id="KW-0411">Iron-sulfur</keyword>
<keyword evidence="8 9" id="KW-0143">Chaperone</keyword>
<keyword evidence="5 9" id="KW-0479">Metal-binding</keyword>
<comment type="similarity">
    <text evidence="1">Belongs to the anaerobic coproporphyrinogen-III oxidase family. HemW subfamily.</text>
</comment>
<keyword evidence="12" id="KW-1185">Reference proteome</keyword>
<dbReference type="STRING" id="1702221.AALO17_10670"/>
<evidence type="ECO:0000256" key="7">
    <source>
        <dbReference type="ARBA" id="ARBA00023014"/>
    </source>
</evidence>